<evidence type="ECO:0000313" key="7">
    <source>
        <dbReference type="EMBL" id="MBB4005652.1"/>
    </source>
</evidence>
<gene>
    <name evidence="7" type="ORF">GGR03_004754</name>
</gene>
<evidence type="ECO:0000256" key="2">
    <source>
        <dbReference type="ARBA" id="ARBA00022475"/>
    </source>
</evidence>
<feature type="domain" description="Mechanosensitive ion channel MscS" evidence="6">
    <location>
        <begin position="23"/>
        <end position="88"/>
    </location>
</feature>
<dbReference type="GO" id="GO:0005886">
    <property type="term" value="C:plasma membrane"/>
    <property type="evidence" value="ECO:0007669"/>
    <property type="project" value="UniProtKB-SubCell"/>
</dbReference>
<evidence type="ECO:0000256" key="5">
    <source>
        <dbReference type="ARBA" id="ARBA00023136"/>
    </source>
</evidence>
<name>A0A7W6HIN8_9HYPH</name>
<proteinExistence type="predicted"/>
<dbReference type="SUPFAM" id="SSF50182">
    <property type="entry name" value="Sm-like ribonucleoproteins"/>
    <property type="match status" value="1"/>
</dbReference>
<evidence type="ECO:0000256" key="4">
    <source>
        <dbReference type="ARBA" id="ARBA00022989"/>
    </source>
</evidence>
<organism evidence="7 8">
    <name type="scientific">Aurantimonas endophytica</name>
    <dbReference type="NCBI Taxonomy" id="1522175"/>
    <lineage>
        <taxon>Bacteria</taxon>
        <taxon>Pseudomonadati</taxon>
        <taxon>Pseudomonadota</taxon>
        <taxon>Alphaproteobacteria</taxon>
        <taxon>Hyphomicrobiales</taxon>
        <taxon>Aurantimonadaceae</taxon>
        <taxon>Aurantimonas</taxon>
    </lineage>
</organism>
<dbReference type="InterPro" id="IPR045276">
    <property type="entry name" value="YbiO_bact"/>
</dbReference>
<dbReference type="Proteomes" id="UP000588647">
    <property type="component" value="Unassembled WGS sequence"/>
</dbReference>
<dbReference type="InterPro" id="IPR023408">
    <property type="entry name" value="MscS_beta-dom_sf"/>
</dbReference>
<dbReference type="Pfam" id="PF00924">
    <property type="entry name" value="MS_channel_2nd"/>
    <property type="match status" value="1"/>
</dbReference>
<evidence type="ECO:0000313" key="8">
    <source>
        <dbReference type="Proteomes" id="UP000588647"/>
    </source>
</evidence>
<evidence type="ECO:0000259" key="6">
    <source>
        <dbReference type="Pfam" id="PF00924"/>
    </source>
</evidence>
<dbReference type="PANTHER" id="PTHR30460">
    <property type="entry name" value="MODERATE CONDUCTANCE MECHANOSENSITIVE CHANNEL YBIO"/>
    <property type="match status" value="1"/>
</dbReference>
<dbReference type="EMBL" id="JACIEM010000007">
    <property type="protein sequence ID" value="MBB4005652.1"/>
    <property type="molecule type" value="Genomic_DNA"/>
</dbReference>
<dbReference type="AlphaFoldDB" id="A0A7W6HIN8"/>
<dbReference type="PANTHER" id="PTHR30460:SF0">
    <property type="entry name" value="MODERATE CONDUCTANCE MECHANOSENSITIVE CHANNEL YBIO"/>
    <property type="match status" value="1"/>
</dbReference>
<evidence type="ECO:0000256" key="1">
    <source>
        <dbReference type="ARBA" id="ARBA00004236"/>
    </source>
</evidence>
<keyword evidence="5" id="KW-0472">Membrane</keyword>
<keyword evidence="8" id="KW-1185">Reference proteome</keyword>
<dbReference type="Gene3D" id="2.30.30.60">
    <property type="match status" value="1"/>
</dbReference>
<protein>
    <submittedName>
        <fullName evidence="7">Small-conductance mechanosensitive channel</fullName>
    </submittedName>
</protein>
<accession>A0A7W6HIN8</accession>
<dbReference type="InterPro" id="IPR010920">
    <property type="entry name" value="LSM_dom_sf"/>
</dbReference>
<comment type="caution">
    <text evidence="7">The sequence shown here is derived from an EMBL/GenBank/DDBJ whole genome shotgun (WGS) entry which is preliminary data.</text>
</comment>
<sequence>MNVWPLVTGLGVFGLAIGLGSQTLVKDLVSGLFFLLNDAFRLGEYIETSGAKGTVEKISARAVTLRHSRGALATVPYGQIGKIQNYSRDW</sequence>
<keyword evidence="3" id="KW-0812">Transmembrane</keyword>
<keyword evidence="4" id="KW-1133">Transmembrane helix</keyword>
<dbReference type="GO" id="GO:0008381">
    <property type="term" value="F:mechanosensitive monoatomic ion channel activity"/>
    <property type="evidence" value="ECO:0007669"/>
    <property type="project" value="InterPro"/>
</dbReference>
<evidence type="ECO:0000256" key="3">
    <source>
        <dbReference type="ARBA" id="ARBA00022692"/>
    </source>
</evidence>
<dbReference type="Gene3D" id="1.10.287.1260">
    <property type="match status" value="1"/>
</dbReference>
<reference evidence="7 8" key="1">
    <citation type="submission" date="2020-08" db="EMBL/GenBank/DDBJ databases">
        <title>Genomic Encyclopedia of Type Strains, Phase IV (KMG-IV): sequencing the most valuable type-strain genomes for metagenomic binning, comparative biology and taxonomic classification.</title>
        <authorList>
            <person name="Goeker M."/>
        </authorList>
    </citation>
    <scope>NUCLEOTIDE SEQUENCE [LARGE SCALE GENOMIC DNA]</scope>
    <source>
        <strain evidence="7 8">DSM 103570</strain>
    </source>
</reference>
<dbReference type="InterPro" id="IPR006685">
    <property type="entry name" value="MscS_channel_2nd"/>
</dbReference>
<dbReference type="RefSeq" id="WP_252920350.1">
    <property type="nucleotide sequence ID" value="NZ_JAAAMM010000007.1"/>
</dbReference>
<keyword evidence="2" id="KW-1003">Cell membrane</keyword>
<comment type="subcellular location">
    <subcellularLocation>
        <location evidence="1">Cell membrane</location>
    </subcellularLocation>
</comment>